<feature type="compositionally biased region" description="Low complexity" evidence="13">
    <location>
        <begin position="513"/>
        <end position="525"/>
    </location>
</feature>
<evidence type="ECO:0000259" key="15">
    <source>
        <dbReference type="PROSITE" id="PS51767"/>
    </source>
</evidence>
<dbReference type="AlphaFoldDB" id="A0A9P7Z2M8"/>
<dbReference type="GO" id="GO:0004190">
    <property type="term" value="F:aspartic-type endopeptidase activity"/>
    <property type="evidence" value="ECO:0007669"/>
    <property type="project" value="UniProtKB-KW"/>
</dbReference>
<feature type="compositionally biased region" description="Low complexity" evidence="13">
    <location>
        <begin position="539"/>
        <end position="557"/>
    </location>
</feature>
<keyword evidence="12" id="KW-1015">Disulfide bond</keyword>
<feature type="disulfide bond" evidence="12">
    <location>
        <begin position="403"/>
        <end position="434"/>
    </location>
</feature>
<keyword evidence="9" id="KW-0325">Glycoprotein</keyword>
<dbReference type="GO" id="GO:0006508">
    <property type="term" value="P:proteolysis"/>
    <property type="evidence" value="ECO:0007669"/>
    <property type="project" value="UniProtKB-KW"/>
</dbReference>
<evidence type="ECO:0000256" key="12">
    <source>
        <dbReference type="PIRSR" id="PIRSR601461-2"/>
    </source>
</evidence>
<sequence>MLVFSILFVILALSQSAAAAYFFYPMWRCEDFNACEPSSKRAEVGRSSQREETISLRLVQRTPKSSAPHDVRIRQLADGLTKKYAARARSPRDLGPVPAESAEKRDASMLTAIGRIVRRVVPAGLPFGFIMHEKPKVSSRTNNYSIMEAATPSASNSAGINQDGTDYSYFAEVYLGTRTTPYQMLLDTGAGQTWIMGSTCKSDACLIHDTFGPSDSTTYEEVSEGFSIGYGTGTVSGSQVQDSITLAGLKLEMTFGVANTTSADFNNFPIDGILGLSRLTSDYPNFVQALSTSKLLKSNVFGVSLNRAADGANTGEINFGAPDTSRYSGSLGYTSVSSNAENDWAIPLDAVGIGATKTNVSATTAFLDTGTSFIFAPPDDVEAFHSGITGLTTDDHITYYVPCTTTQSVYLTFSGVTYEVSSKDWVAPEVNNKCASNIYGVAIVSDAWLLGDTFLKNVYAVFDVDESRVGLAQNKAETTSSTTKISSSSITTGGPKSSSISSTTLLRSDVADSSTTSPGPSSTVSNGISTGLTTNTVLSPSGVTSTVVHGSTTTGSPAQGLSGHQTSTPSASAAAAAATASVTSATSPSSTVAGSSLASRFDISFIATIVAGLTLLASTT</sequence>
<evidence type="ECO:0000256" key="8">
    <source>
        <dbReference type="ARBA" id="ARBA00023136"/>
    </source>
</evidence>
<organism evidence="16 17">
    <name type="scientific">Calycina marina</name>
    <dbReference type="NCBI Taxonomy" id="1763456"/>
    <lineage>
        <taxon>Eukaryota</taxon>
        <taxon>Fungi</taxon>
        <taxon>Dikarya</taxon>
        <taxon>Ascomycota</taxon>
        <taxon>Pezizomycotina</taxon>
        <taxon>Leotiomycetes</taxon>
        <taxon>Helotiales</taxon>
        <taxon>Pezizellaceae</taxon>
        <taxon>Calycina</taxon>
    </lineage>
</organism>
<comment type="similarity">
    <text evidence="2">Belongs to the peptidase A1 family.</text>
</comment>
<evidence type="ECO:0000256" key="11">
    <source>
        <dbReference type="PIRSR" id="PIRSR601461-1"/>
    </source>
</evidence>
<keyword evidence="7" id="KW-0378">Hydrolase</keyword>
<dbReference type="FunFam" id="2.40.70.10:FF:000060">
    <property type="entry name" value="Aspartic-type endopeptidase ctsD"/>
    <property type="match status" value="1"/>
</dbReference>
<evidence type="ECO:0000256" key="3">
    <source>
        <dbReference type="ARBA" id="ARBA00022475"/>
    </source>
</evidence>
<dbReference type="CDD" id="cd05471">
    <property type="entry name" value="pepsin_like"/>
    <property type="match status" value="1"/>
</dbReference>
<dbReference type="InterPro" id="IPR033121">
    <property type="entry name" value="PEPTIDASE_A1"/>
</dbReference>
<keyword evidence="17" id="KW-1185">Reference proteome</keyword>
<keyword evidence="8" id="KW-0472">Membrane</keyword>
<dbReference type="PANTHER" id="PTHR47966">
    <property type="entry name" value="BETA-SITE APP-CLEAVING ENZYME, ISOFORM A-RELATED"/>
    <property type="match status" value="1"/>
</dbReference>
<dbReference type="OrthoDB" id="660550at2759"/>
<dbReference type="PANTHER" id="PTHR47966:SF75">
    <property type="entry name" value="ENDOPEPTIDASE (CTSD), PUTATIVE (AFU_ORTHOLOGUE AFUA_4G07040)-RELATED"/>
    <property type="match status" value="1"/>
</dbReference>
<name>A0A9P7Z2M8_9HELO</name>
<feature type="active site" evidence="11">
    <location>
        <position position="368"/>
    </location>
</feature>
<keyword evidence="3" id="KW-1003">Cell membrane</keyword>
<evidence type="ECO:0000256" key="10">
    <source>
        <dbReference type="ARBA" id="ARBA00023288"/>
    </source>
</evidence>
<dbReference type="InterPro" id="IPR021109">
    <property type="entry name" value="Peptidase_aspartic_dom_sf"/>
</dbReference>
<evidence type="ECO:0000256" key="14">
    <source>
        <dbReference type="SAM" id="SignalP"/>
    </source>
</evidence>
<evidence type="ECO:0000313" key="17">
    <source>
        <dbReference type="Proteomes" id="UP000887226"/>
    </source>
</evidence>
<evidence type="ECO:0000256" key="7">
    <source>
        <dbReference type="ARBA" id="ARBA00022801"/>
    </source>
</evidence>
<evidence type="ECO:0000256" key="4">
    <source>
        <dbReference type="ARBA" id="ARBA00022670"/>
    </source>
</evidence>
<evidence type="ECO:0000256" key="2">
    <source>
        <dbReference type="ARBA" id="ARBA00007447"/>
    </source>
</evidence>
<feature type="compositionally biased region" description="Low complexity" evidence="13">
    <location>
        <begin position="478"/>
        <end position="504"/>
    </location>
</feature>
<dbReference type="InterPro" id="IPR001461">
    <property type="entry name" value="Aspartic_peptidase_A1"/>
</dbReference>
<dbReference type="EMBL" id="MU253937">
    <property type="protein sequence ID" value="KAG9243992.1"/>
    <property type="molecule type" value="Genomic_DNA"/>
</dbReference>
<keyword evidence="5 14" id="KW-0732">Signal</keyword>
<evidence type="ECO:0000256" key="5">
    <source>
        <dbReference type="ARBA" id="ARBA00022729"/>
    </source>
</evidence>
<proteinExistence type="inferred from homology"/>
<gene>
    <name evidence="16" type="ORF">BJ878DRAFT_95034</name>
</gene>
<evidence type="ECO:0000256" key="6">
    <source>
        <dbReference type="ARBA" id="ARBA00022750"/>
    </source>
</evidence>
<dbReference type="FunFam" id="2.40.70.10:FF:000085">
    <property type="entry name" value="Aspartic-type endopeptidase (CtsD), putative"/>
    <property type="match status" value="1"/>
</dbReference>
<dbReference type="Proteomes" id="UP000887226">
    <property type="component" value="Unassembled WGS sequence"/>
</dbReference>
<dbReference type="InterPro" id="IPR034164">
    <property type="entry name" value="Pepsin-like_dom"/>
</dbReference>
<feature type="signal peptide" evidence="14">
    <location>
        <begin position="1"/>
        <end position="19"/>
    </location>
</feature>
<comment type="subcellular location">
    <subcellularLocation>
        <location evidence="1">Cell membrane</location>
    </subcellularLocation>
</comment>
<feature type="compositionally biased region" description="Polar residues" evidence="13">
    <location>
        <begin position="526"/>
        <end position="538"/>
    </location>
</feature>
<feature type="domain" description="Peptidase A1" evidence="15">
    <location>
        <begin position="169"/>
        <end position="472"/>
    </location>
</feature>
<evidence type="ECO:0000256" key="9">
    <source>
        <dbReference type="ARBA" id="ARBA00023180"/>
    </source>
</evidence>
<dbReference type="GO" id="GO:0005886">
    <property type="term" value="C:plasma membrane"/>
    <property type="evidence" value="ECO:0007669"/>
    <property type="project" value="UniProtKB-SubCell"/>
</dbReference>
<feature type="region of interest" description="Disordered" evidence="13">
    <location>
        <begin position="474"/>
        <end position="572"/>
    </location>
</feature>
<feature type="active site" evidence="11">
    <location>
        <position position="187"/>
    </location>
</feature>
<accession>A0A9P7Z2M8</accession>
<evidence type="ECO:0000256" key="1">
    <source>
        <dbReference type="ARBA" id="ARBA00004236"/>
    </source>
</evidence>
<dbReference type="PRINTS" id="PR00792">
    <property type="entry name" value="PEPSIN"/>
</dbReference>
<feature type="chain" id="PRO_5040297821" evidence="14">
    <location>
        <begin position="20"/>
        <end position="620"/>
    </location>
</feature>
<comment type="caution">
    <text evidence="16">The sequence shown here is derived from an EMBL/GenBank/DDBJ whole genome shotgun (WGS) entry which is preliminary data.</text>
</comment>
<dbReference type="Pfam" id="PF00026">
    <property type="entry name" value="Asp"/>
    <property type="match status" value="1"/>
</dbReference>
<reference evidence="16" key="1">
    <citation type="journal article" date="2021" name="IMA Fungus">
        <title>Genomic characterization of three marine fungi, including Emericellopsis atlantica sp. nov. with signatures of a generalist lifestyle and marine biomass degradation.</title>
        <authorList>
            <person name="Hagestad O.C."/>
            <person name="Hou L."/>
            <person name="Andersen J.H."/>
            <person name="Hansen E.H."/>
            <person name="Altermark B."/>
            <person name="Li C."/>
            <person name="Kuhnert E."/>
            <person name="Cox R.J."/>
            <person name="Crous P.W."/>
            <person name="Spatafora J.W."/>
            <person name="Lail K."/>
            <person name="Amirebrahimi M."/>
            <person name="Lipzen A."/>
            <person name="Pangilinan J."/>
            <person name="Andreopoulos W."/>
            <person name="Hayes R.D."/>
            <person name="Ng V."/>
            <person name="Grigoriev I.V."/>
            <person name="Jackson S.A."/>
            <person name="Sutton T.D.S."/>
            <person name="Dobson A.D.W."/>
            <person name="Rama T."/>
        </authorList>
    </citation>
    <scope>NUCLEOTIDE SEQUENCE</scope>
    <source>
        <strain evidence="16">TRa3180A</strain>
    </source>
</reference>
<evidence type="ECO:0000256" key="13">
    <source>
        <dbReference type="SAM" id="MobiDB-lite"/>
    </source>
</evidence>
<dbReference type="Gene3D" id="2.40.70.10">
    <property type="entry name" value="Acid Proteases"/>
    <property type="match status" value="2"/>
</dbReference>
<protein>
    <submittedName>
        <fullName evidence="16">Aspartic peptidase domain-containing protein</fullName>
    </submittedName>
</protein>
<dbReference type="PROSITE" id="PS51767">
    <property type="entry name" value="PEPTIDASE_A1"/>
    <property type="match status" value="1"/>
</dbReference>
<dbReference type="SUPFAM" id="SSF50630">
    <property type="entry name" value="Acid proteases"/>
    <property type="match status" value="1"/>
</dbReference>
<feature type="disulfide bond" evidence="12">
    <location>
        <begin position="200"/>
        <end position="205"/>
    </location>
</feature>
<evidence type="ECO:0000313" key="16">
    <source>
        <dbReference type="EMBL" id="KAG9243992.1"/>
    </source>
</evidence>
<keyword evidence="6" id="KW-0064">Aspartyl protease</keyword>
<keyword evidence="10" id="KW-0449">Lipoprotein</keyword>
<keyword evidence="4" id="KW-0645">Protease</keyword>